<comment type="caution">
    <text evidence="2">The sequence shown here is derived from an EMBL/GenBank/DDBJ whole genome shotgun (WGS) entry which is preliminary data.</text>
</comment>
<dbReference type="Pfam" id="PF12706">
    <property type="entry name" value="Lactamase_B_2"/>
    <property type="match status" value="1"/>
</dbReference>
<dbReference type="RefSeq" id="WP_077198639.1">
    <property type="nucleotide sequence ID" value="NZ_LBFC01000022.1"/>
</dbReference>
<organism evidence="2 3">
    <name type="scientific">Thermosipho affectus</name>
    <dbReference type="NCBI Taxonomy" id="660294"/>
    <lineage>
        <taxon>Bacteria</taxon>
        <taxon>Thermotogati</taxon>
        <taxon>Thermotogota</taxon>
        <taxon>Thermotogae</taxon>
        <taxon>Thermotogales</taxon>
        <taxon>Fervidobacteriaceae</taxon>
        <taxon>Thermosipho</taxon>
    </lineage>
</organism>
<dbReference type="InterPro" id="IPR036866">
    <property type="entry name" value="RibonucZ/Hydroxyglut_hydro"/>
</dbReference>
<evidence type="ECO:0000313" key="2">
    <source>
        <dbReference type="EMBL" id="ONN26768.1"/>
    </source>
</evidence>
<reference evidence="2 3" key="1">
    <citation type="submission" date="2015-06" db="EMBL/GenBank/DDBJ databases">
        <title>Genome sequencing of Thermotogales isolates from hydrothermal vents.</title>
        <authorList>
            <person name="Haverkamp T.H."/>
            <person name="Kublanov I.V."/>
            <person name="Nesbo C.L."/>
        </authorList>
    </citation>
    <scope>NUCLEOTIDE SEQUENCE [LARGE SCALE GENOMIC DNA]</scope>
    <source>
        <strain evidence="3">ik275mar</strain>
    </source>
</reference>
<dbReference type="EMBL" id="LBFC01000022">
    <property type="protein sequence ID" value="ONN26768.1"/>
    <property type="molecule type" value="Genomic_DNA"/>
</dbReference>
<keyword evidence="3" id="KW-1185">Reference proteome</keyword>
<accession>A0ABX3IHH1</accession>
<dbReference type="Proteomes" id="UP000242616">
    <property type="component" value="Unassembled WGS sequence"/>
</dbReference>
<evidence type="ECO:0000313" key="3">
    <source>
        <dbReference type="Proteomes" id="UP000242616"/>
    </source>
</evidence>
<dbReference type="Gene3D" id="3.60.15.10">
    <property type="entry name" value="Ribonuclease Z/Hydroxyacylglutathione hydrolase-like"/>
    <property type="match status" value="1"/>
</dbReference>
<proteinExistence type="predicted"/>
<sequence>MNIIAYSKALYTTWIYYSPERILFDSGESVSTLLNNKIYAIKHIFLTHGHVDHISGLWSLINTRNNAMGDREKTLNIYYPKGNKGIKEYLEFIKKMNSDLKFKLGIFPLEEGEKIILREKSPKKYIVPFRVTHTYSEKSFGYHIFEVRKKLKREFQEFEQSKLAELAKKYGGDYISENFEKKILTVSGDTYLLKKEDIKDTEILFHECTFLKKEDRKYKNHAVLEDVLELVKDTNVKKLILYHISGRYGRRPEKYLEEYVNNLNMEIYLVKPEKIFRL</sequence>
<evidence type="ECO:0000259" key="1">
    <source>
        <dbReference type="Pfam" id="PF12706"/>
    </source>
</evidence>
<dbReference type="SUPFAM" id="SSF56281">
    <property type="entry name" value="Metallo-hydrolase/oxidoreductase"/>
    <property type="match status" value="1"/>
</dbReference>
<protein>
    <submittedName>
        <fullName evidence="2">Beta-lactamase</fullName>
    </submittedName>
</protein>
<dbReference type="PANTHER" id="PTHR46504">
    <property type="entry name" value="TRNASE Z TRZ1"/>
    <property type="match status" value="1"/>
</dbReference>
<dbReference type="InterPro" id="IPR001279">
    <property type="entry name" value="Metallo-B-lactamas"/>
</dbReference>
<dbReference type="PANTHER" id="PTHR46504:SF2">
    <property type="entry name" value="TRNASE Z TRZ1"/>
    <property type="match status" value="1"/>
</dbReference>
<name>A0ABX3IHH1_9BACT</name>
<gene>
    <name evidence="2" type="ORF">XJ44_07855</name>
</gene>
<feature type="domain" description="Metallo-beta-lactamase" evidence="1">
    <location>
        <begin position="21"/>
        <end position="244"/>
    </location>
</feature>